<dbReference type="AlphaFoldDB" id="W9NM67"/>
<protein>
    <submittedName>
        <fullName evidence="1">Uncharacterized protein</fullName>
    </submittedName>
</protein>
<dbReference type="EMBL" id="KI981272">
    <property type="protein sequence ID" value="EXA28975.1"/>
    <property type="molecule type" value="Genomic_DNA"/>
</dbReference>
<gene>
    <name evidence="1" type="ORF">FOVG_19464</name>
</gene>
<organism evidence="1">
    <name type="scientific">Fusarium oxysporum f. sp. pisi HDV247</name>
    <dbReference type="NCBI Taxonomy" id="1080344"/>
    <lineage>
        <taxon>Eukaryota</taxon>
        <taxon>Fungi</taxon>
        <taxon>Dikarya</taxon>
        <taxon>Ascomycota</taxon>
        <taxon>Pezizomycotina</taxon>
        <taxon>Sordariomycetes</taxon>
        <taxon>Hypocreomycetidae</taxon>
        <taxon>Hypocreales</taxon>
        <taxon>Nectriaceae</taxon>
        <taxon>Fusarium</taxon>
        <taxon>Fusarium oxysporum species complex</taxon>
    </lineage>
</organism>
<reference evidence="1" key="1">
    <citation type="submission" date="2011-10" db="EMBL/GenBank/DDBJ databases">
        <title>The Genome Sequence of Fusarium oxysporum HDV247.</title>
        <authorList>
            <consortium name="The Broad Institute Genome Sequencing Platform"/>
            <person name="Ma L.-J."/>
            <person name="Gale L.R."/>
            <person name="Schwartz D.C."/>
            <person name="Zhou S."/>
            <person name="Corby-Kistler H."/>
            <person name="Young S.K."/>
            <person name="Zeng Q."/>
            <person name="Gargeya S."/>
            <person name="Fitzgerald M."/>
            <person name="Haas B."/>
            <person name="Abouelleil A."/>
            <person name="Alvarado L."/>
            <person name="Arachchi H.M."/>
            <person name="Berlin A."/>
            <person name="Brown A."/>
            <person name="Chapman S.B."/>
            <person name="Chen Z."/>
            <person name="Dunbar C."/>
            <person name="Freedman E."/>
            <person name="Gearin G."/>
            <person name="Goldberg J."/>
            <person name="Griggs A."/>
            <person name="Gujja S."/>
            <person name="Heiman D."/>
            <person name="Howarth C."/>
            <person name="Larson L."/>
            <person name="Lui A."/>
            <person name="MacDonald P.J.P."/>
            <person name="Montmayeur A."/>
            <person name="Murphy C."/>
            <person name="Neiman D."/>
            <person name="Pearson M."/>
            <person name="Priest M."/>
            <person name="Roberts A."/>
            <person name="Saif S."/>
            <person name="Shea T."/>
            <person name="Shenoy N."/>
            <person name="Sisk P."/>
            <person name="Stolte C."/>
            <person name="Sykes S."/>
            <person name="Wortman J."/>
            <person name="Nusbaum C."/>
            <person name="Birren B."/>
        </authorList>
    </citation>
    <scope>NUCLEOTIDE SEQUENCE [LARGE SCALE GENOMIC DNA]</scope>
    <source>
        <strain evidence="1">HDV247</strain>
    </source>
</reference>
<name>W9NM67_FUSOX</name>
<dbReference type="HOGENOM" id="CLU_2941788_0_0_1"/>
<dbReference type="Proteomes" id="UP000030751">
    <property type="component" value="Unassembled WGS sequence"/>
</dbReference>
<evidence type="ECO:0000313" key="1">
    <source>
        <dbReference type="EMBL" id="EXA28975.1"/>
    </source>
</evidence>
<reference evidence="1" key="2">
    <citation type="submission" date="2014-02" db="EMBL/GenBank/DDBJ databases">
        <title>Annotation of the Genome Sequence of Fusarium oxysporum HDV247.</title>
        <authorList>
            <consortium name="The Broad Institute Genomics Platform"/>
            <person name="Ma L.-J."/>
            <person name="Corby-Kistler H."/>
            <person name="Broz K."/>
            <person name="Gale L.R."/>
            <person name="Jonkers W."/>
            <person name="O'Donnell K."/>
            <person name="Ploetz R."/>
            <person name="Steinberg C."/>
            <person name="Schwartz D.C."/>
            <person name="VanEtten H."/>
            <person name="Zhou S."/>
            <person name="Young S.K."/>
            <person name="Zeng Q."/>
            <person name="Gargeya S."/>
            <person name="Fitzgerald M."/>
            <person name="Abouelleil A."/>
            <person name="Alvarado L."/>
            <person name="Chapman S.B."/>
            <person name="Gainer-Dewar J."/>
            <person name="Goldberg J."/>
            <person name="Griggs A."/>
            <person name="Gujja S."/>
            <person name="Hansen M."/>
            <person name="Howarth C."/>
            <person name="Imamovic A."/>
            <person name="Ireland A."/>
            <person name="Larimer J."/>
            <person name="McCowan C."/>
            <person name="Murphy C."/>
            <person name="Pearson M."/>
            <person name="Poon T.W."/>
            <person name="Priest M."/>
            <person name="Roberts A."/>
            <person name="Saif S."/>
            <person name="Shea T."/>
            <person name="Sykes S."/>
            <person name="Wortman J."/>
            <person name="Nusbaum C."/>
            <person name="Birren B."/>
        </authorList>
    </citation>
    <scope>NUCLEOTIDE SEQUENCE</scope>
    <source>
        <strain evidence="1">HDV247</strain>
    </source>
</reference>
<proteinExistence type="predicted"/>
<accession>W9NM67</accession>
<sequence>MRGIARMWHSPAWGSAHRQISSRPYRTSTSTLVARELRHVEGRSIVRHWQIWAFGRRLTF</sequence>